<proteinExistence type="predicted"/>
<comment type="caution">
    <text evidence="1">The sequence shown here is derived from an EMBL/GenBank/DDBJ whole genome shotgun (WGS) entry which is preliminary data.</text>
</comment>
<dbReference type="Proteomes" id="UP001283361">
    <property type="component" value="Unassembled WGS sequence"/>
</dbReference>
<gene>
    <name evidence="1" type="ORF">RRG08_010567</name>
</gene>
<sequence length="66" mass="7645">MRKCFWARAVIRGWSDVTDTAATNGDVYQWCWLPRQPAATRCNPLLTFYRNILNSEYPSRPSHAAI</sequence>
<dbReference type="EMBL" id="JAWDGP010003341">
    <property type="protein sequence ID" value="KAK3775369.1"/>
    <property type="molecule type" value="Genomic_DNA"/>
</dbReference>
<keyword evidence="2" id="KW-1185">Reference proteome</keyword>
<evidence type="ECO:0000313" key="2">
    <source>
        <dbReference type="Proteomes" id="UP001283361"/>
    </source>
</evidence>
<accession>A0AAE0ZTP3</accession>
<evidence type="ECO:0000313" key="1">
    <source>
        <dbReference type="EMBL" id="KAK3775369.1"/>
    </source>
</evidence>
<organism evidence="1 2">
    <name type="scientific">Elysia crispata</name>
    <name type="common">lettuce slug</name>
    <dbReference type="NCBI Taxonomy" id="231223"/>
    <lineage>
        <taxon>Eukaryota</taxon>
        <taxon>Metazoa</taxon>
        <taxon>Spiralia</taxon>
        <taxon>Lophotrochozoa</taxon>
        <taxon>Mollusca</taxon>
        <taxon>Gastropoda</taxon>
        <taxon>Heterobranchia</taxon>
        <taxon>Euthyneura</taxon>
        <taxon>Panpulmonata</taxon>
        <taxon>Sacoglossa</taxon>
        <taxon>Placobranchoidea</taxon>
        <taxon>Plakobranchidae</taxon>
        <taxon>Elysia</taxon>
    </lineage>
</organism>
<reference evidence="1" key="1">
    <citation type="journal article" date="2023" name="G3 (Bethesda)">
        <title>A reference genome for the long-term kleptoplast-retaining sea slug Elysia crispata morphotype clarki.</title>
        <authorList>
            <person name="Eastman K.E."/>
            <person name="Pendleton A.L."/>
            <person name="Shaikh M.A."/>
            <person name="Suttiyut T."/>
            <person name="Ogas R."/>
            <person name="Tomko P."/>
            <person name="Gavelis G."/>
            <person name="Widhalm J.R."/>
            <person name="Wisecaver J.H."/>
        </authorList>
    </citation>
    <scope>NUCLEOTIDE SEQUENCE</scope>
    <source>
        <strain evidence="1">ECLA1</strain>
    </source>
</reference>
<dbReference type="AlphaFoldDB" id="A0AAE0ZTP3"/>
<protein>
    <submittedName>
        <fullName evidence="1">Uncharacterized protein</fullName>
    </submittedName>
</protein>
<name>A0AAE0ZTP3_9GAST</name>